<keyword evidence="6 12" id="KW-0067">ATP-binding</keyword>
<keyword evidence="12" id="KW-0378">Hydrolase</keyword>
<dbReference type="PATRIC" id="fig|36849.3.peg.772"/>
<evidence type="ECO:0000259" key="11">
    <source>
        <dbReference type="PROSITE" id="PS50929"/>
    </source>
</evidence>
<evidence type="ECO:0000256" key="7">
    <source>
        <dbReference type="ARBA" id="ARBA00022989"/>
    </source>
</evidence>
<comment type="subcellular location">
    <subcellularLocation>
        <location evidence="1">Cell membrane</location>
        <topology evidence="1">Multi-pass membrane protein</topology>
    </subcellularLocation>
</comment>
<dbReference type="InterPro" id="IPR027417">
    <property type="entry name" value="P-loop_NTPase"/>
</dbReference>
<dbReference type="GO" id="GO:0016887">
    <property type="term" value="F:ATP hydrolysis activity"/>
    <property type="evidence" value="ECO:0007669"/>
    <property type="project" value="InterPro"/>
</dbReference>
<evidence type="ECO:0000313" key="12">
    <source>
        <dbReference type="EMBL" id="KPU45488.1"/>
    </source>
</evidence>
<dbReference type="STRING" id="36849.OXPF_07210"/>
<dbReference type="PANTHER" id="PTHR43394:SF1">
    <property type="entry name" value="ATP-BINDING CASSETTE SUB-FAMILY B MEMBER 10, MITOCHONDRIAL"/>
    <property type="match status" value="1"/>
</dbReference>
<reference evidence="12 13" key="1">
    <citation type="submission" date="2015-09" db="EMBL/GenBank/DDBJ databases">
        <title>Genome sequence of Oxobacter pfennigii DSM 3222.</title>
        <authorList>
            <person name="Poehlein A."/>
            <person name="Bengelsdorf F.R."/>
            <person name="Schiel-Bengelsdorf B."/>
            <person name="Duerre P."/>
            <person name="Daniel R."/>
        </authorList>
    </citation>
    <scope>NUCLEOTIDE SEQUENCE [LARGE SCALE GENOMIC DNA]</scope>
    <source>
        <strain evidence="12 13">DSM 3222</strain>
    </source>
</reference>
<dbReference type="FunFam" id="3.40.50.300:FF:000221">
    <property type="entry name" value="Multidrug ABC transporter ATP-binding protein"/>
    <property type="match status" value="1"/>
</dbReference>
<evidence type="ECO:0000259" key="10">
    <source>
        <dbReference type="PROSITE" id="PS50893"/>
    </source>
</evidence>
<dbReference type="GO" id="GO:0015421">
    <property type="term" value="F:ABC-type oligopeptide transporter activity"/>
    <property type="evidence" value="ECO:0007669"/>
    <property type="project" value="TreeGrafter"/>
</dbReference>
<dbReference type="RefSeq" id="WP_054873837.1">
    <property type="nucleotide sequence ID" value="NZ_LKET01000021.1"/>
</dbReference>
<feature type="transmembrane region" description="Helical" evidence="9">
    <location>
        <begin position="279"/>
        <end position="297"/>
    </location>
</feature>
<organism evidence="12 13">
    <name type="scientific">Oxobacter pfennigii</name>
    <dbReference type="NCBI Taxonomy" id="36849"/>
    <lineage>
        <taxon>Bacteria</taxon>
        <taxon>Bacillati</taxon>
        <taxon>Bacillota</taxon>
        <taxon>Clostridia</taxon>
        <taxon>Eubacteriales</taxon>
        <taxon>Clostridiaceae</taxon>
        <taxon>Oxobacter</taxon>
    </lineage>
</organism>
<dbReference type="Pfam" id="PF00664">
    <property type="entry name" value="ABC_membrane"/>
    <property type="match status" value="1"/>
</dbReference>
<dbReference type="Pfam" id="PF00005">
    <property type="entry name" value="ABC_tran"/>
    <property type="match status" value="1"/>
</dbReference>
<dbReference type="PROSITE" id="PS00211">
    <property type="entry name" value="ABC_TRANSPORTER_1"/>
    <property type="match status" value="1"/>
</dbReference>
<accession>A0A0N8NTQ5</accession>
<dbReference type="GO" id="GO:0005524">
    <property type="term" value="F:ATP binding"/>
    <property type="evidence" value="ECO:0007669"/>
    <property type="project" value="UniProtKB-KW"/>
</dbReference>
<dbReference type="InterPro" id="IPR003593">
    <property type="entry name" value="AAA+_ATPase"/>
</dbReference>
<feature type="domain" description="ABC transmembrane type-1" evidence="11">
    <location>
        <begin position="16"/>
        <end position="299"/>
    </location>
</feature>
<evidence type="ECO:0000256" key="8">
    <source>
        <dbReference type="ARBA" id="ARBA00023136"/>
    </source>
</evidence>
<comment type="caution">
    <text evidence="12">The sequence shown here is derived from an EMBL/GenBank/DDBJ whole genome shotgun (WGS) entry which is preliminary data.</text>
</comment>
<name>A0A0N8NTQ5_9CLOT</name>
<keyword evidence="7 9" id="KW-1133">Transmembrane helix</keyword>
<protein>
    <submittedName>
        <fullName evidence="12">Putative multidrug export ATP-binding/permease protein</fullName>
        <ecNumber evidence="12">3.6.3.-</ecNumber>
    </submittedName>
</protein>
<gene>
    <name evidence="12" type="ORF">OXPF_07210</name>
</gene>
<feature type="transmembrane region" description="Helical" evidence="9">
    <location>
        <begin position="60"/>
        <end position="80"/>
    </location>
</feature>
<dbReference type="InterPro" id="IPR036640">
    <property type="entry name" value="ABC1_TM_sf"/>
</dbReference>
<dbReference type="PANTHER" id="PTHR43394">
    <property type="entry name" value="ATP-DEPENDENT PERMEASE MDL1, MITOCHONDRIAL"/>
    <property type="match status" value="1"/>
</dbReference>
<keyword evidence="4 9" id="KW-0812">Transmembrane</keyword>
<evidence type="ECO:0000256" key="5">
    <source>
        <dbReference type="ARBA" id="ARBA00022741"/>
    </source>
</evidence>
<evidence type="ECO:0000256" key="9">
    <source>
        <dbReference type="SAM" id="Phobius"/>
    </source>
</evidence>
<evidence type="ECO:0000256" key="3">
    <source>
        <dbReference type="ARBA" id="ARBA00022475"/>
    </source>
</evidence>
<dbReference type="InterPro" id="IPR017871">
    <property type="entry name" value="ABC_transporter-like_CS"/>
</dbReference>
<dbReference type="Proteomes" id="UP000050326">
    <property type="component" value="Unassembled WGS sequence"/>
</dbReference>
<dbReference type="Gene3D" id="1.20.1560.10">
    <property type="entry name" value="ABC transporter type 1, transmembrane domain"/>
    <property type="match status" value="1"/>
</dbReference>
<evidence type="ECO:0000256" key="1">
    <source>
        <dbReference type="ARBA" id="ARBA00004651"/>
    </source>
</evidence>
<evidence type="ECO:0000256" key="6">
    <source>
        <dbReference type="ARBA" id="ARBA00022840"/>
    </source>
</evidence>
<keyword evidence="3" id="KW-1003">Cell membrane</keyword>
<dbReference type="InterPro" id="IPR003439">
    <property type="entry name" value="ABC_transporter-like_ATP-bd"/>
</dbReference>
<proteinExistence type="predicted"/>
<feature type="domain" description="ABC transporter" evidence="10">
    <location>
        <begin position="333"/>
        <end position="569"/>
    </location>
</feature>
<feature type="transmembrane region" description="Helical" evidence="9">
    <location>
        <begin position="133"/>
        <end position="149"/>
    </location>
</feature>
<dbReference type="InterPro" id="IPR039421">
    <property type="entry name" value="Type_1_exporter"/>
</dbReference>
<keyword evidence="13" id="KW-1185">Reference proteome</keyword>
<dbReference type="SMART" id="SM00382">
    <property type="entry name" value="AAA"/>
    <property type="match status" value="1"/>
</dbReference>
<evidence type="ECO:0000313" key="13">
    <source>
        <dbReference type="Proteomes" id="UP000050326"/>
    </source>
</evidence>
<dbReference type="SUPFAM" id="SSF90123">
    <property type="entry name" value="ABC transporter transmembrane region"/>
    <property type="match status" value="1"/>
</dbReference>
<dbReference type="FunFam" id="1.20.1560.10:FF:000040">
    <property type="entry name" value="Multidrug ABC transporter ATP-binding protein"/>
    <property type="match status" value="1"/>
</dbReference>
<dbReference type="AlphaFoldDB" id="A0A0N8NTQ5"/>
<keyword evidence="5" id="KW-0547">Nucleotide-binding</keyword>
<feature type="transmembrane region" description="Helical" evidence="9">
    <location>
        <begin position="155"/>
        <end position="174"/>
    </location>
</feature>
<dbReference type="PROSITE" id="PS50929">
    <property type="entry name" value="ABC_TM1F"/>
    <property type="match status" value="1"/>
</dbReference>
<dbReference type="Gene3D" id="3.40.50.300">
    <property type="entry name" value="P-loop containing nucleotide triphosphate hydrolases"/>
    <property type="match status" value="1"/>
</dbReference>
<feature type="transmembrane region" description="Helical" evidence="9">
    <location>
        <begin position="236"/>
        <end position="259"/>
    </location>
</feature>
<dbReference type="SUPFAM" id="SSF52540">
    <property type="entry name" value="P-loop containing nucleoside triphosphate hydrolases"/>
    <property type="match status" value="1"/>
</dbReference>
<evidence type="ECO:0000256" key="2">
    <source>
        <dbReference type="ARBA" id="ARBA00022448"/>
    </source>
</evidence>
<dbReference type="EC" id="3.6.3.-" evidence="12"/>
<dbReference type="PROSITE" id="PS50893">
    <property type="entry name" value="ABC_TRANSPORTER_2"/>
    <property type="match status" value="1"/>
</dbReference>
<dbReference type="InterPro" id="IPR011527">
    <property type="entry name" value="ABC1_TM_dom"/>
</dbReference>
<keyword evidence="8 9" id="KW-0472">Membrane</keyword>
<evidence type="ECO:0000256" key="4">
    <source>
        <dbReference type="ARBA" id="ARBA00022692"/>
    </source>
</evidence>
<dbReference type="GO" id="GO:0005886">
    <property type="term" value="C:plasma membrane"/>
    <property type="evidence" value="ECO:0007669"/>
    <property type="project" value="UniProtKB-SubCell"/>
</dbReference>
<dbReference type="OrthoDB" id="9762778at2"/>
<dbReference type="EMBL" id="LKET01000021">
    <property type="protein sequence ID" value="KPU45488.1"/>
    <property type="molecule type" value="Genomic_DNA"/>
</dbReference>
<dbReference type="CDD" id="cd18548">
    <property type="entry name" value="ABC_6TM_Tm287_like"/>
    <property type="match status" value="1"/>
</dbReference>
<keyword evidence="2" id="KW-0813">Transport</keyword>
<sequence>MLKLFKYLKPYWVIALLAPLLMFLEVAVDLMQPALMAEIIDIGVKNHDLSFILNTSIKMMLLTIVGVVGGIGCTVASSIASQNFGADLRLDLFKKVQGYSFANLDKFKTSSLITRLTNDVMQIQMMVLMMMRVMVRTPLLCIGGIVMAVSLNAKLASILLIAMPVLIIALYVVLKRGFPLFSQVQKKLDKVNSVIQENLSGIRVVKAYVRAEREKERFKEANADLRNITVMATSRTMVTIMPIMMLTMNLSIIAVLWFGGMFVNTGSMMVGQIMAFINYLTQILFSLLMIAFTLMMFSRAKASADRLNEVLNTEIDITDNPDAADAVIEKGRVEFKNVSFKYEGAGGAPVLQNVSFVAEPGETVAILGSTGAGKSTLVNLIPRLYDATEGSVLVDGIDVKDRKIETLRQGIGMVLQDSILFSGSIKDNIKWGKENATDEEIIEASKAAQAHDYITGFTEGYETGLGQRGVNLSGGQKQRLAIARALVKKPKILILDDSTSAVDMGTESRIQKALKELISDTTCFIIAQRISSVIDADKIVVLEDGCVEAIGTHGELLKKSKVYRDIYRSQLREDEEVAVNV</sequence>